<dbReference type="InterPro" id="IPR005119">
    <property type="entry name" value="LysR_subst-bd"/>
</dbReference>
<dbReference type="GO" id="GO:0003700">
    <property type="term" value="F:DNA-binding transcription factor activity"/>
    <property type="evidence" value="ECO:0007669"/>
    <property type="project" value="InterPro"/>
</dbReference>
<dbReference type="PANTHER" id="PTHR30537:SF26">
    <property type="entry name" value="GLYCINE CLEAVAGE SYSTEM TRANSCRIPTIONAL ACTIVATOR"/>
    <property type="match status" value="1"/>
</dbReference>
<keyword evidence="4" id="KW-0804">Transcription</keyword>
<evidence type="ECO:0000256" key="3">
    <source>
        <dbReference type="ARBA" id="ARBA00023125"/>
    </source>
</evidence>
<dbReference type="AlphaFoldDB" id="A0A398BJI3"/>
<dbReference type="Pfam" id="PF03466">
    <property type="entry name" value="LysR_substrate"/>
    <property type="match status" value="1"/>
</dbReference>
<dbReference type="InterPro" id="IPR000847">
    <property type="entry name" value="LysR_HTH_N"/>
</dbReference>
<dbReference type="EMBL" id="QXXQ01000023">
    <property type="protein sequence ID" value="RID89834.1"/>
    <property type="molecule type" value="Genomic_DNA"/>
</dbReference>
<dbReference type="InterPro" id="IPR036388">
    <property type="entry name" value="WH-like_DNA-bd_sf"/>
</dbReference>
<feature type="domain" description="HTH lysR-type" evidence="5">
    <location>
        <begin position="10"/>
        <end position="67"/>
    </location>
</feature>
<sequence>MRPVRRRHLPSLGALATFEVAAKHLSFTLAAKELNITQGAVSQQIRLLERALDTALFIRKHNALELTPAGGDLSAAVAAGLDMISAGVGLLQPDGQPETITISSTDGMAAWWLKPLIDRFRAEHPSVGFVLLASDEDDALRNYSGVDIAVLCGNERSETGEELHFLFPEVAQPVCTPGYLAAHGPFEDAQSLNRANLLHLHDRHWSADAIGWQPLGWEEWFRSQGARWDRGASSLSTNKVSLLIDAVLAGEGVMLGWLHMVQGPLRDGRLVTAHPAQITAGRGNFLRCQRSSLQRPSVARFVDHLLLSLKL</sequence>
<gene>
    <name evidence="6" type="ORF">D2N39_21220</name>
</gene>
<dbReference type="Gene3D" id="1.10.10.10">
    <property type="entry name" value="Winged helix-like DNA-binding domain superfamily/Winged helix DNA-binding domain"/>
    <property type="match status" value="1"/>
</dbReference>
<dbReference type="InterPro" id="IPR058163">
    <property type="entry name" value="LysR-type_TF_proteobact-type"/>
</dbReference>
<dbReference type="SUPFAM" id="SSF53850">
    <property type="entry name" value="Periplasmic binding protein-like II"/>
    <property type="match status" value="1"/>
</dbReference>
<dbReference type="SUPFAM" id="SSF46785">
    <property type="entry name" value="Winged helix' DNA-binding domain"/>
    <property type="match status" value="1"/>
</dbReference>
<dbReference type="PANTHER" id="PTHR30537">
    <property type="entry name" value="HTH-TYPE TRANSCRIPTIONAL REGULATOR"/>
    <property type="match status" value="1"/>
</dbReference>
<evidence type="ECO:0000259" key="5">
    <source>
        <dbReference type="PROSITE" id="PS50931"/>
    </source>
</evidence>
<dbReference type="PRINTS" id="PR00039">
    <property type="entry name" value="HTHLYSR"/>
</dbReference>
<dbReference type="Pfam" id="PF00126">
    <property type="entry name" value="HTH_1"/>
    <property type="match status" value="1"/>
</dbReference>
<evidence type="ECO:0000256" key="2">
    <source>
        <dbReference type="ARBA" id="ARBA00023015"/>
    </source>
</evidence>
<keyword evidence="2" id="KW-0805">Transcription regulation</keyword>
<dbReference type="Gene3D" id="3.40.190.10">
    <property type="entry name" value="Periplasmic binding protein-like II"/>
    <property type="match status" value="2"/>
</dbReference>
<dbReference type="GO" id="GO:0006351">
    <property type="term" value="P:DNA-templated transcription"/>
    <property type="evidence" value="ECO:0007669"/>
    <property type="project" value="TreeGrafter"/>
</dbReference>
<evidence type="ECO:0000256" key="1">
    <source>
        <dbReference type="ARBA" id="ARBA00009437"/>
    </source>
</evidence>
<dbReference type="OrthoDB" id="9804958at2"/>
<proteinExistence type="inferred from homology"/>
<reference evidence="6 7" key="1">
    <citation type="submission" date="2018-09" db="EMBL/GenBank/DDBJ databases">
        <title>Gemmobacter lutimaris sp. nov., a marine bacterium isolated from tidal flat.</title>
        <authorList>
            <person name="Lee D.W."/>
            <person name="Yoo Y."/>
            <person name="Kim J.-J."/>
            <person name="Kim B.S."/>
        </authorList>
    </citation>
    <scope>NUCLEOTIDE SEQUENCE [LARGE SCALE GENOMIC DNA]</scope>
    <source>
        <strain evidence="6 7">YJ-T1-11</strain>
    </source>
</reference>
<evidence type="ECO:0000313" key="6">
    <source>
        <dbReference type="EMBL" id="RID89834.1"/>
    </source>
</evidence>
<organism evidence="6 7">
    <name type="scientific">Gemmobacter lutimaris</name>
    <dbReference type="NCBI Taxonomy" id="2306023"/>
    <lineage>
        <taxon>Bacteria</taxon>
        <taxon>Pseudomonadati</taxon>
        <taxon>Pseudomonadota</taxon>
        <taxon>Alphaproteobacteria</taxon>
        <taxon>Rhodobacterales</taxon>
        <taxon>Paracoccaceae</taxon>
        <taxon>Gemmobacter</taxon>
    </lineage>
</organism>
<name>A0A398BJI3_9RHOB</name>
<evidence type="ECO:0000256" key="4">
    <source>
        <dbReference type="ARBA" id="ARBA00023163"/>
    </source>
</evidence>
<dbReference type="InterPro" id="IPR036390">
    <property type="entry name" value="WH_DNA-bd_sf"/>
</dbReference>
<keyword evidence="3" id="KW-0238">DNA-binding</keyword>
<comment type="similarity">
    <text evidence="1">Belongs to the LysR transcriptional regulatory family.</text>
</comment>
<dbReference type="GO" id="GO:0043565">
    <property type="term" value="F:sequence-specific DNA binding"/>
    <property type="evidence" value="ECO:0007669"/>
    <property type="project" value="TreeGrafter"/>
</dbReference>
<evidence type="ECO:0000313" key="7">
    <source>
        <dbReference type="Proteomes" id="UP000266649"/>
    </source>
</evidence>
<protein>
    <submittedName>
        <fullName evidence="6">LysR family transcriptional regulator</fullName>
    </submittedName>
</protein>
<keyword evidence="7" id="KW-1185">Reference proteome</keyword>
<dbReference type="PROSITE" id="PS50931">
    <property type="entry name" value="HTH_LYSR"/>
    <property type="match status" value="1"/>
</dbReference>
<comment type="caution">
    <text evidence="6">The sequence shown here is derived from an EMBL/GenBank/DDBJ whole genome shotgun (WGS) entry which is preliminary data.</text>
</comment>
<accession>A0A398BJI3</accession>
<dbReference type="Proteomes" id="UP000266649">
    <property type="component" value="Unassembled WGS sequence"/>
</dbReference>